<evidence type="ECO:0000313" key="9">
    <source>
        <dbReference type="EMBL" id="HGV54816.1"/>
    </source>
</evidence>
<keyword evidence="1" id="KW-0813">Transport</keyword>
<dbReference type="EMBL" id="DSZU01000028">
    <property type="protein sequence ID" value="HGV54816.1"/>
    <property type="molecule type" value="Genomic_DNA"/>
</dbReference>
<dbReference type="InterPro" id="IPR051684">
    <property type="entry name" value="Electron_Trans/Redox"/>
</dbReference>
<dbReference type="PANTHER" id="PTHR30176">
    <property type="entry name" value="FERREDOXIN-TYPE PROTEIN NAPH"/>
    <property type="match status" value="1"/>
</dbReference>
<feature type="transmembrane region" description="Helical" evidence="7">
    <location>
        <begin position="189"/>
        <end position="210"/>
    </location>
</feature>
<dbReference type="Gene3D" id="3.30.70.20">
    <property type="match status" value="1"/>
</dbReference>
<dbReference type="Pfam" id="PF12801">
    <property type="entry name" value="Fer4_5"/>
    <property type="match status" value="3"/>
</dbReference>
<dbReference type="PROSITE" id="PS51379">
    <property type="entry name" value="4FE4S_FER_2"/>
    <property type="match status" value="2"/>
</dbReference>
<keyword evidence="6" id="KW-0411">Iron-sulfur</keyword>
<keyword evidence="3" id="KW-0479">Metal-binding</keyword>
<keyword evidence="5" id="KW-0408">Iron</keyword>
<dbReference type="GO" id="GO:0051539">
    <property type="term" value="F:4 iron, 4 sulfur cluster binding"/>
    <property type="evidence" value="ECO:0007669"/>
    <property type="project" value="UniProtKB-KW"/>
</dbReference>
<dbReference type="GO" id="GO:0046872">
    <property type="term" value="F:metal ion binding"/>
    <property type="evidence" value="ECO:0007669"/>
    <property type="project" value="UniProtKB-KW"/>
</dbReference>
<feature type="domain" description="4Fe-4S ferredoxin-type" evidence="8">
    <location>
        <begin position="255"/>
        <end position="284"/>
    </location>
</feature>
<keyword evidence="2" id="KW-0004">4Fe-4S</keyword>
<dbReference type="InterPro" id="IPR017896">
    <property type="entry name" value="4Fe4S_Fe-S-bd"/>
</dbReference>
<evidence type="ECO:0000256" key="6">
    <source>
        <dbReference type="ARBA" id="ARBA00023014"/>
    </source>
</evidence>
<evidence type="ECO:0000256" key="7">
    <source>
        <dbReference type="SAM" id="Phobius"/>
    </source>
</evidence>
<evidence type="ECO:0000256" key="4">
    <source>
        <dbReference type="ARBA" id="ARBA00022982"/>
    </source>
</evidence>
<dbReference type="PANTHER" id="PTHR30176:SF3">
    <property type="entry name" value="FERREDOXIN-TYPE PROTEIN NAPH"/>
    <property type="match status" value="1"/>
</dbReference>
<evidence type="ECO:0000259" key="8">
    <source>
        <dbReference type="PROSITE" id="PS51379"/>
    </source>
</evidence>
<evidence type="ECO:0000256" key="1">
    <source>
        <dbReference type="ARBA" id="ARBA00022448"/>
    </source>
</evidence>
<sequence>MKISKARRFIQLLSTLLHNAYLGFPITGNIYTGSLKRFCAPGLNCYSCPGALFSCPLGSLQQVLISLRVLPFQALLQPIFYVLGTILLFSLAFGRFICGWFCPFGLLQDLLYKIPFYKRNLQLPLRSQRYLKYALLIFFVLLLPTLWIGELGYGTLWFCKYFCPVGTLEAGFFNFPLRPELLNLVGKIFLLKSLLLLIILILCLIEIRFFCKNLCPLGLIYGIFNRFSLLQLRWVKKACTTCTLCEKACPMGLSIPKELNSVECIRCLKCLEICPTKAIHLEKTFYYLPEKYQINLSVRRWRDEKGR</sequence>
<evidence type="ECO:0000256" key="5">
    <source>
        <dbReference type="ARBA" id="ARBA00023004"/>
    </source>
</evidence>
<dbReference type="SUPFAM" id="SSF54862">
    <property type="entry name" value="4Fe-4S ferredoxins"/>
    <property type="match status" value="1"/>
</dbReference>
<organism evidence="9">
    <name type="scientific">Caldimicrobium thiodismutans</name>
    <dbReference type="NCBI Taxonomy" id="1653476"/>
    <lineage>
        <taxon>Bacteria</taxon>
        <taxon>Pseudomonadati</taxon>
        <taxon>Thermodesulfobacteriota</taxon>
        <taxon>Thermodesulfobacteria</taxon>
        <taxon>Thermodesulfobacteriales</taxon>
        <taxon>Thermodesulfobacteriaceae</taxon>
        <taxon>Caldimicrobium</taxon>
    </lineage>
</organism>
<keyword evidence="7" id="KW-0812">Transmembrane</keyword>
<comment type="caution">
    <text evidence="9">The sequence shown here is derived from an EMBL/GenBank/DDBJ whole genome shotgun (WGS) entry which is preliminary data.</text>
</comment>
<proteinExistence type="predicted"/>
<dbReference type="GO" id="GO:0005886">
    <property type="term" value="C:plasma membrane"/>
    <property type="evidence" value="ECO:0007669"/>
    <property type="project" value="TreeGrafter"/>
</dbReference>
<evidence type="ECO:0000256" key="2">
    <source>
        <dbReference type="ARBA" id="ARBA00022485"/>
    </source>
</evidence>
<protein>
    <submittedName>
        <fullName evidence="9">4Fe-4S binding protein</fullName>
    </submittedName>
</protein>
<feature type="domain" description="4Fe-4S ferredoxin-type" evidence="8">
    <location>
        <begin position="230"/>
        <end position="252"/>
    </location>
</feature>
<feature type="transmembrane region" description="Helical" evidence="7">
    <location>
        <begin position="79"/>
        <end position="112"/>
    </location>
</feature>
<keyword evidence="7" id="KW-1133">Transmembrane helix</keyword>
<dbReference type="InterPro" id="IPR017900">
    <property type="entry name" value="4Fe4S_Fe_S_CS"/>
</dbReference>
<keyword evidence="4" id="KW-0249">Electron transport</keyword>
<evidence type="ECO:0000256" key="3">
    <source>
        <dbReference type="ARBA" id="ARBA00022723"/>
    </source>
</evidence>
<dbReference type="Pfam" id="PF00037">
    <property type="entry name" value="Fer4"/>
    <property type="match status" value="1"/>
</dbReference>
<dbReference type="AlphaFoldDB" id="A0A832GN99"/>
<gene>
    <name evidence="9" type="ORF">ENT73_01830</name>
</gene>
<dbReference type="PROSITE" id="PS00198">
    <property type="entry name" value="4FE4S_FER_1"/>
    <property type="match status" value="1"/>
</dbReference>
<feature type="transmembrane region" description="Helical" evidence="7">
    <location>
        <begin position="133"/>
        <end position="149"/>
    </location>
</feature>
<accession>A0A832GN99</accession>
<keyword evidence="7" id="KW-0472">Membrane</keyword>
<reference evidence="9" key="1">
    <citation type="journal article" date="2020" name="mSystems">
        <title>Genome- and Community-Level Interaction Insights into Carbon Utilization and Element Cycling Functions of Hydrothermarchaeota in Hydrothermal Sediment.</title>
        <authorList>
            <person name="Zhou Z."/>
            <person name="Liu Y."/>
            <person name="Xu W."/>
            <person name="Pan J."/>
            <person name="Luo Z.H."/>
            <person name="Li M."/>
        </authorList>
    </citation>
    <scope>NUCLEOTIDE SEQUENCE [LARGE SCALE GENOMIC DNA]</scope>
    <source>
        <strain evidence="9">SpSt-605</strain>
    </source>
</reference>
<name>A0A832GN99_9BACT</name>